<sequence length="186" mass="19067">MQDSRLARLIVRQAQKRHLAALWAAAAGVAPGMTLLDIGAGSGALSFEYAALVGPAGRVIALDPDGECIGHIRAEAERRGLAIRAIVGSAEALPALDAAPDRIMLTDALHHMDDPAAALGALRAILPPHGLLFIAEYDPAGPGAVGAKLARRTAPGRVVALLGAAGFTIVNHAPAPDEHYTFTATA</sequence>
<keyword evidence="3" id="KW-1185">Reference proteome</keyword>
<name>A0AAW9DTM7_ACIAO</name>
<dbReference type="InterPro" id="IPR029063">
    <property type="entry name" value="SAM-dependent_MTases_sf"/>
</dbReference>
<dbReference type="Gene3D" id="3.40.50.150">
    <property type="entry name" value="Vaccinia Virus protein VP39"/>
    <property type="match status" value="1"/>
</dbReference>
<comment type="caution">
    <text evidence="2">The sequence shown here is derived from an EMBL/GenBank/DDBJ whole genome shotgun (WGS) entry which is preliminary data.</text>
</comment>
<keyword evidence="2" id="KW-0489">Methyltransferase</keyword>
<proteinExistence type="predicted"/>
<dbReference type="AlphaFoldDB" id="A0AAW9DTM7"/>
<dbReference type="EC" id="2.1.-.-" evidence="2"/>
<dbReference type="GO" id="GO:0008168">
    <property type="term" value="F:methyltransferase activity"/>
    <property type="evidence" value="ECO:0007669"/>
    <property type="project" value="UniProtKB-KW"/>
</dbReference>
<evidence type="ECO:0000313" key="2">
    <source>
        <dbReference type="EMBL" id="MDX5932241.1"/>
    </source>
</evidence>
<dbReference type="CDD" id="cd02440">
    <property type="entry name" value="AdoMet_MTases"/>
    <property type="match status" value="1"/>
</dbReference>
<protein>
    <submittedName>
        <fullName evidence="2">Class I SAM-dependent methyltransferase</fullName>
        <ecNumber evidence="2">2.1.-.-</ecNumber>
    </submittedName>
</protein>
<dbReference type="SUPFAM" id="SSF53335">
    <property type="entry name" value="S-adenosyl-L-methionine-dependent methyltransferases"/>
    <property type="match status" value="1"/>
</dbReference>
<feature type="domain" description="Methyltransferase" evidence="1">
    <location>
        <begin position="36"/>
        <end position="130"/>
    </location>
</feature>
<gene>
    <name evidence="2" type="ORF">SIL87_15905</name>
</gene>
<evidence type="ECO:0000313" key="3">
    <source>
        <dbReference type="Proteomes" id="UP001279553"/>
    </source>
</evidence>
<keyword evidence="2" id="KW-0808">Transferase</keyword>
<dbReference type="Pfam" id="PF13649">
    <property type="entry name" value="Methyltransf_25"/>
    <property type="match status" value="1"/>
</dbReference>
<accession>A0AAW9DTM7</accession>
<dbReference type="GO" id="GO:0032259">
    <property type="term" value="P:methylation"/>
    <property type="evidence" value="ECO:0007669"/>
    <property type="project" value="UniProtKB-KW"/>
</dbReference>
<evidence type="ECO:0000259" key="1">
    <source>
        <dbReference type="Pfam" id="PF13649"/>
    </source>
</evidence>
<organism evidence="2 3">
    <name type="scientific">Acidiphilium acidophilum</name>
    <name type="common">Thiobacillus acidophilus</name>
    <dbReference type="NCBI Taxonomy" id="76588"/>
    <lineage>
        <taxon>Bacteria</taxon>
        <taxon>Pseudomonadati</taxon>
        <taxon>Pseudomonadota</taxon>
        <taxon>Alphaproteobacteria</taxon>
        <taxon>Acetobacterales</taxon>
        <taxon>Acidocellaceae</taxon>
        <taxon>Acidiphilium</taxon>
    </lineage>
</organism>
<dbReference type="InterPro" id="IPR041698">
    <property type="entry name" value="Methyltransf_25"/>
</dbReference>
<dbReference type="Proteomes" id="UP001279553">
    <property type="component" value="Unassembled WGS sequence"/>
</dbReference>
<reference evidence="2 3" key="1">
    <citation type="submission" date="2023-11" db="EMBL/GenBank/DDBJ databases">
        <title>MicrobeMod: A computational toolkit for identifying prokaryotic methylation and restriction-modification with nanopore sequencing.</title>
        <authorList>
            <person name="Crits-Christoph A."/>
            <person name="Kang S.C."/>
            <person name="Lee H."/>
            <person name="Ostrov N."/>
        </authorList>
    </citation>
    <scope>NUCLEOTIDE SEQUENCE [LARGE SCALE GENOMIC DNA]</scope>
    <source>
        <strain evidence="2 3">DSMZ 700</strain>
    </source>
</reference>
<dbReference type="EMBL" id="JAWXYB010000018">
    <property type="protein sequence ID" value="MDX5932241.1"/>
    <property type="molecule type" value="Genomic_DNA"/>
</dbReference>
<dbReference type="RefSeq" id="WP_319615086.1">
    <property type="nucleotide sequence ID" value="NZ_JAWXYB010000018.1"/>
</dbReference>